<evidence type="ECO:0000256" key="9">
    <source>
        <dbReference type="ARBA" id="ARBA00023204"/>
    </source>
</evidence>
<dbReference type="EMBL" id="UINC01179921">
    <property type="protein sequence ID" value="SVD88846.1"/>
    <property type="molecule type" value="Genomic_DNA"/>
</dbReference>
<comment type="catalytic activity">
    <reaction evidence="1">
        <text>Hydrolysis of DNA containing ring-opened 7-methylguanine residues, releasing 2,6-diamino-4-hydroxy-5-(N-methyl)formamidopyrimidine.</text>
        <dbReference type="EC" id="3.2.2.23"/>
    </reaction>
</comment>
<feature type="domain" description="Formamidopyrimidine-DNA glycosylase catalytic" evidence="14">
    <location>
        <begin position="1"/>
        <end position="87"/>
    </location>
</feature>
<dbReference type="NCBIfam" id="NF002211">
    <property type="entry name" value="PRK01103.1"/>
    <property type="match status" value="1"/>
</dbReference>
<evidence type="ECO:0000256" key="1">
    <source>
        <dbReference type="ARBA" id="ARBA00001668"/>
    </source>
</evidence>
<accession>A0A382Z043</accession>
<dbReference type="GO" id="GO:0003684">
    <property type="term" value="F:damaged DNA binding"/>
    <property type="evidence" value="ECO:0007669"/>
    <property type="project" value="InterPro"/>
</dbReference>
<dbReference type="Gene3D" id="1.10.8.50">
    <property type="match status" value="1"/>
</dbReference>
<evidence type="ECO:0000313" key="15">
    <source>
        <dbReference type="EMBL" id="SVD88846.1"/>
    </source>
</evidence>
<dbReference type="PANTHER" id="PTHR22993">
    <property type="entry name" value="FORMAMIDOPYRIMIDINE-DNA GLYCOSYLASE"/>
    <property type="match status" value="1"/>
</dbReference>
<keyword evidence="12" id="KW-0326">Glycosidase</keyword>
<dbReference type="CDD" id="cd08966">
    <property type="entry name" value="EcFpg-like_N"/>
    <property type="match status" value="1"/>
</dbReference>
<dbReference type="InterPro" id="IPR035937">
    <property type="entry name" value="FPG_N"/>
</dbReference>
<evidence type="ECO:0000256" key="6">
    <source>
        <dbReference type="ARBA" id="ARBA00022801"/>
    </source>
</evidence>
<dbReference type="SMART" id="SM00898">
    <property type="entry name" value="Fapy_DNA_glyco"/>
    <property type="match status" value="1"/>
</dbReference>
<reference evidence="15" key="1">
    <citation type="submission" date="2018-05" db="EMBL/GenBank/DDBJ databases">
        <authorList>
            <person name="Lanie J.A."/>
            <person name="Ng W.-L."/>
            <person name="Kazmierczak K.M."/>
            <person name="Andrzejewski T.M."/>
            <person name="Davidsen T.M."/>
            <person name="Wayne K.J."/>
            <person name="Tettelin H."/>
            <person name="Glass J.I."/>
            <person name="Rusch D."/>
            <person name="Podicherti R."/>
            <person name="Tsui H.-C.T."/>
            <person name="Winkler M.E."/>
        </authorList>
    </citation>
    <scope>NUCLEOTIDE SEQUENCE</scope>
</reference>
<evidence type="ECO:0000256" key="11">
    <source>
        <dbReference type="ARBA" id="ARBA00023268"/>
    </source>
</evidence>
<keyword evidence="4" id="KW-0479">Metal-binding</keyword>
<dbReference type="Pfam" id="PF06831">
    <property type="entry name" value="H2TH"/>
    <property type="match status" value="1"/>
</dbReference>
<dbReference type="PANTHER" id="PTHR22993:SF9">
    <property type="entry name" value="FORMAMIDOPYRIMIDINE-DNA GLYCOSYLASE"/>
    <property type="match status" value="1"/>
</dbReference>
<dbReference type="InterPro" id="IPR012319">
    <property type="entry name" value="FPG_cat"/>
</dbReference>
<gene>
    <name evidence="15" type="ORF">METZ01_LOCUS441700</name>
</gene>
<dbReference type="SMART" id="SM01232">
    <property type="entry name" value="H2TH"/>
    <property type="match status" value="1"/>
</dbReference>
<dbReference type="InterPro" id="IPR010979">
    <property type="entry name" value="Ribosomal_uS13-like_H2TH"/>
</dbReference>
<proteinExistence type="inferred from homology"/>
<dbReference type="Gene3D" id="3.20.190.10">
    <property type="entry name" value="MutM-like, N-terminal"/>
    <property type="match status" value="1"/>
</dbReference>
<evidence type="ECO:0000256" key="3">
    <source>
        <dbReference type="ARBA" id="ARBA00011245"/>
    </source>
</evidence>
<dbReference type="SUPFAM" id="SSF81624">
    <property type="entry name" value="N-terminal domain of MutM-like DNA repair proteins"/>
    <property type="match status" value="1"/>
</dbReference>
<dbReference type="NCBIfam" id="TIGR00577">
    <property type="entry name" value="fpg"/>
    <property type="match status" value="1"/>
</dbReference>
<evidence type="ECO:0000256" key="10">
    <source>
        <dbReference type="ARBA" id="ARBA00023239"/>
    </source>
</evidence>
<keyword evidence="11" id="KW-0511">Multifunctional enzyme</keyword>
<dbReference type="GO" id="GO:0006284">
    <property type="term" value="P:base-excision repair"/>
    <property type="evidence" value="ECO:0007669"/>
    <property type="project" value="InterPro"/>
</dbReference>
<evidence type="ECO:0000256" key="2">
    <source>
        <dbReference type="ARBA" id="ARBA00009409"/>
    </source>
</evidence>
<dbReference type="AlphaFoldDB" id="A0A382Z043"/>
<evidence type="ECO:0000256" key="5">
    <source>
        <dbReference type="ARBA" id="ARBA00022763"/>
    </source>
</evidence>
<keyword evidence="5" id="KW-0227">DNA damage</keyword>
<protein>
    <recommendedName>
        <fullName evidence="14">Formamidopyrimidine-DNA glycosylase catalytic domain-containing protein</fullName>
    </recommendedName>
</protein>
<evidence type="ECO:0000256" key="7">
    <source>
        <dbReference type="ARBA" id="ARBA00022833"/>
    </source>
</evidence>
<keyword evidence="6" id="KW-0378">Hydrolase</keyword>
<keyword evidence="10" id="KW-0456">Lyase</keyword>
<dbReference type="InterPro" id="IPR015886">
    <property type="entry name" value="H2TH_FPG"/>
</dbReference>
<dbReference type="PROSITE" id="PS51068">
    <property type="entry name" value="FPG_CAT"/>
    <property type="match status" value="1"/>
</dbReference>
<organism evidence="15">
    <name type="scientific">marine metagenome</name>
    <dbReference type="NCBI Taxonomy" id="408172"/>
    <lineage>
        <taxon>unclassified sequences</taxon>
        <taxon>metagenomes</taxon>
        <taxon>ecological metagenomes</taxon>
    </lineage>
</organism>
<evidence type="ECO:0000256" key="4">
    <source>
        <dbReference type="ARBA" id="ARBA00022723"/>
    </source>
</evidence>
<feature type="non-terminal residue" evidence="15">
    <location>
        <position position="1"/>
    </location>
</feature>
<name>A0A382Z043_9ZZZZ</name>
<keyword evidence="7" id="KW-0862">Zinc</keyword>
<comment type="similarity">
    <text evidence="2">Belongs to the FPG family.</text>
</comment>
<sequence>DVWCSNLRLREPLSKRRLRTLKGRQILSCERRAKYLLLHLEGARTLLVHLGMSGNLLVTDERQKHDHVIFHLDDGAPLVYHDPRRFGIVLALTATQLKNCVWLQGLGVEPLSADFDVDLLAAACKGRQRPIKTLLLDGHVVVGVGNIYASEALFAAAIRPTTAARRISRPRLERLVDAIRTTLQQAIDHGGTTIRDYAGSGTGGYFQRQLAVYGREAEPCRTCGA</sequence>
<keyword evidence="9" id="KW-0234">DNA repair</keyword>
<evidence type="ECO:0000256" key="8">
    <source>
        <dbReference type="ARBA" id="ARBA00023125"/>
    </source>
</evidence>
<dbReference type="SUPFAM" id="SSF46946">
    <property type="entry name" value="S13-like H2TH domain"/>
    <property type="match status" value="1"/>
</dbReference>
<dbReference type="GO" id="GO:0140078">
    <property type="term" value="F:class I DNA-(apurinic or apyrimidinic site) endonuclease activity"/>
    <property type="evidence" value="ECO:0007669"/>
    <property type="project" value="UniProtKB-EC"/>
</dbReference>
<comment type="catalytic activity">
    <reaction evidence="13">
        <text>2'-deoxyribonucleotide-(2'-deoxyribose 5'-phosphate)-2'-deoxyribonucleotide-DNA = a 3'-end 2'-deoxyribonucleotide-(2,3-dehydro-2,3-deoxyribose 5'-phosphate)-DNA + a 5'-end 5'-phospho-2'-deoxyribonucleoside-DNA + H(+)</text>
        <dbReference type="Rhea" id="RHEA:66592"/>
        <dbReference type="Rhea" id="RHEA-COMP:13180"/>
        <dbReference type="Rhea" id="RHEA-COMP:16897"/>
        <dbReference type="Rhea" id="RHEA-COMP:17067"/>
        <dbReference type="ChEBI" id="CHEBI:15378"/>
        <dbReference type="ChEBI" id="CHEBI:136412"/>
        <dbReference type="ChEBI" id="CHEBI:157695"/>
        <dbReference type="ChEBI" id="CHEBI:167181"/>
        <dbReference type="EC" id="4.2.99.18"/>
    </reaction>
</comment>
<dbReference type="Pfam" id="PF01149">
    <property type="entry name" value="Fapy_DNA_glyco"/>
    <property type="match status" value="1"/>
</dbReference>
<keyword evidence="8" id="KW-0238">DNA-binding</keyword>
<evidence type="ECO:0000259" key="14">
    <source>
        <dbReference type="PROSITE" id="PS51068"/>
    </source>
</evidence>
<dbReference type="InterPro" id="IPR020629">
    <property type="entry name" value="FPG_Glyclase"/>
</dbReference>
<dbReference type="GO" id="GO:0008270">
    <property type="term" value="F:zinc ion binding"/>
    <property type="evidence" value="ECO:0007669"/>
    <property type="project" value="InterPro"/>
</dbReference>
<dbReference type="GO" id="GO:0034039">
    <property type="term" value="F:8-oxo-7,8-dihydroguanine DNA N-glycosylase activity"/>
    <property type="evidence" value="ECO:0007669"/>
    <property type="project" value="TreeGrafter"/>
</dbReference>
<comment type="subunit">
    <text evidence="3">Monomer.</text>
</comment>
<evidence type="ECO:0000256" key="12">
    <source>
        <dbReference type="ARBA" id="ARBA00023295"/>
    </source>
</evidence>
<dbReference type="FunFam" id="1.10.8.50:FF:000003">
    <property type="entry name" value="Formamidopyrimidine-DNA glycosylase"/>
    <property type="match status" value="1"/>
</dbReference>
<evidence type="ECO:0000256" key="13">
    <source>
        <dbReference type="ARBA" id="ARBA00044632"/>
    </source>
</evidence>